<feature type="compositionally biased region" description="Basic and acidic residues" evidence="4">
    <location>
        <begin position="708"/>
        <end position="755"/>
    </location>
</feature>
<name>A0ABS4FP68_9BACL</name>
<dbReference type="PANTHER" id="PTHR30627:SF1">
    <property type="entry name" value="PEPTIDOGLYCAN D,D-TRANSPEPTIDASE FTSI"/>
    <property type="match status" value="1"/>
</dbReference>
<dbReference type="Pfam" id="PF03717">
    <property type="entry name" value="PBP_dimer"/>
    <property type="match status" value="1"/>
</dbReference>
<evidence type="ECO:0000313" key="6">
    <source>
        <dbReference type="EMBL" id="MBP1904370.1"/>
    </source>
</evidence>
<dbReference type="Proteomes" id="UP001519272">
    <property type="component" value="Unassembled WGS sequence"/>
</dbReference>
<dbReference type="Gene3D" id="3.40.710.10">
    <property type="entry name" value="DD-peptidase/beta-lactamase superfamily"/>
    <property type="match status" value="1"/>
</dbReference>
<protein>
    <submittedName>
        <fullName evidence="6">Penicillin-binding protein 2B</fullName>
    </submittedName>
</protein>
<dbReference type="SMART" id="SM00740">
    <property type="entry name" value="PASTA"/>
    <property type="match status" value="2"/>
</dbReference>
<dbReference type="Gene3D" id="3.90.1310.10">
    <property type="entry name" value="Penicillin-binding protein 2a (Domain 2)"/>
    <property type="match status" value="1"/>
</dbReference>
<evidence type="ECO:0000259" key="5">
    <source>
        <dbReference type="PROSITE" id="PS51178"/>
    </source>
</evidence>
<dbReference type="InterPro" id="IPR005543">
    <property type="entry name" value="PASTA_dom"/>
</dbReference>
<organism evidence="6 7">
    <name type="scientific">Paenibacillus turicensis</name>
    <dbReference type="NCBI Taxonomy" id="160487"/>
    <lineage>
        <taxon>Bacteria</taxon>
        <taxon>Bacillati</taxon>
        <taxon>Bacillota</taxon>
        <taxon>Bacilli</taxon>
        <taxon>Bacillales</taxon>
        <taxon>Paenibacillaceae</taxon>
        <taxon>Paenibacillus</taxon>
    </lineage>
</organism>
<keyword evidence="3" id="KW-0472">Membrane</keyword>
<keyword evidence="7" id="KW-1185">Reference proteome</keyword>
<proteinExistence type="inferred from homology"/>
<sequence>MIKRIKLRTLLIGGCITLFFVLLLGRVFWLQIVEGNFWQAHAESIWSQKKVIPAQRGQITDRNGDILAMNAPAYTVAVNPQIIKQLKLEDEIIEGLSKLLNKDAGEIKSLIEAINPNTGKLYAQRELRNEGWQIDQTLKNKVQAFKEGLEKKYNKRDVGIVFIAEQKRYYPKNSLASHVLGYISREGKAISGIESSLNDKLKGVDGSLEYKSDGKGIEIPKASEIYTPPKDGENVALTIDYTIQYYIEEAVKEAYNELNPISISVIAANPKTMEILGMANAPTFNPNTYGEAEEEGFYNHATRSQYEPGSTFKIVTLAGAIQEGFFNPDATYMAGKIRVPGRTIRDSSYNKLGSIPLTYRQGVIRSSNVAFIKMGYEMMGPDLLKQYVDNFGFGKKTGIELSGEIPGIVAPKYAADFAAMSYGHGQLLVTPLQQIVAISAVANGGKLMKPHIVKETTNPQTEQVTVTKPEVISQVITPETAKQTGLMLEEVVSDQKNGTGRHAYIDGYRVAGKTGTAIKVINGQYDHTKQVVSFIGYAPVDDPKIAVIVVIDQPQNSDLGGGTAAAPVFKKIVSQSLQYMGVPKRTDKQATKVENTLKVPDLSGLTLKAAKDKLVASGITYATLGKGDKLVSQFPKAGTTLQGEQYMYLLTEAGDKIQIPDVKGRSLRDAMEILSALNVTVKSEGIGYVVSQTTTNENGKRVVTLRLEAPDADKDDKAAKDKDKDKDNENQDQDNKDKKQGTSGAKDDNAAKREDNDEVQGE</sequence>
<dbReference type="SUPFAM" id="SSF54184">
    <property type="entry name" value="Penicillin-binding protein 2x (pbp-2x), c-terminal domain"/>
    <property type="match status" value="2"/>
</dbReference>
<dbReference type="RefSeq" id="WP_210088047.1">
    <property type="nucleotide sequence ID" value="NZ_JAGGKG010000003.1"/>
</dbReference>
<dbReference type="InterPro" id="IPR001460">
    <property type="entry name" value="PCN-bd_Tpept"/>
</dbReference>
<gene>
    <name evidence="6" type="ORF">J2Z32_000987</name>
</gene>
<evidence type="ECO:0000313" key="7">
    <source>
        <dbReference type="Proteomes" id="UP001519272"/>
    </source>
</evidence>
<accession>A0ABS4FP68</accession>
<dbReference type="Pfam" id="PF03793">
    <property type="entry name" value="PASTA"/>
    <property type="match status" value="2"/>
</dbReference>
<evidence type="ECO:0000256" key="4">
    <source>
        <dbReference type="SAM" id="MobiDB-lite"/>
    </source>
</evidence>
<evidence type="ECO:0000256" key="3">
    <source>
        <dbReference type="ARBA" id="ARBA00023136"/>
    </source>
</evidence>
<dbReference type="InterPro" id="IPR036138">
    <property type="entry name" value="PBP_dimer_sf"/>
</dbReference>
<dbReference type="SUPFAM" id="SSF56601">
    <property type="entry name" value="beta-lactamase/transpeptidase-like"/>
    <property type="match status" value="1"/>
</dbReference>
<comment type="caution">
    <text evidence="6">The sequence shown here is derived from an EMBL/GenBank/DDBJ whole genome shotgun (WGS) entry which is preliminary data.</text>
</comment>
<dbReference type="InterPro" id="IPR005311">
    <property type="entry name" value="PBP_dimer"/>
</dbReference>
<dbReference type="SUPFAM" id="SSF56519">
    <property type="entry name" value="Penicillin binding protein dimerisation domain"/>
    <property type="match status" value="1"/>
</dbReference>
<dbReference type="Pfam" id="PF00905">
    <property type="entry name" value="Transpeptidase"/>
    <property type="match status" value="1"/>
</dbReference>
<dbReference type="PANTHER" id="PTHR30627">
    <property type="entry name" value="PEPTIDOGLYCAN D,D-TRANSPEPTIDASE"/>
    <property type="match status" value="1"/>
</dbReference>
<dbReference type="InterPro" id="IPR012338">
    <property type="entry name" value="Beta-lactam/transpept-like"/>
</dbReference>
<comment type="similarity">
    <text evidence="2">Belongs to the transpeptidase family.</text>
</comment>
<comment type="subcellular location">
    <subcellularLocation>
        <location evidence="1">Membrane</location>
    </subcellularLocation>
</comment>
<evidence type="ECO:0000256" key="1">
    <source>
        <dbReference type="ARBA" id="ARBA00004370"/>
    </source>
</evidence>
<feature type="region of interest" description="Disordered" evidence="4">
    <location>
        <begin position="706"/>
        <end position="762"/>
    </location>
</feature>
<evidence type="ECO:0000256" key="2">
    <source>
        <dbReference type="ARBA" id="ARBA00007171"/>
    </source>
</evidence>
<feature type="domain" description="PASTA" evidence="5">
    <location>
        <begin position="592"/>
        <end position="663"/>
    </location>
</feature>
<dbReference type="InterPro" id="IPR050515">
    <property type="entry name" value="Beta-lactam/transpept"/>
</dbReference>
<dbReference type="PROSITE" id="PS51178">
    <property type="entry name" value="PASTA"/>
    <property type="match status" value="1"/>
</dbReference>
<dbReference type="EMBL" id="JAGGKG010000003">
    <property type="protein sequence ID" value="MBP1904370.1"/>
    <property type="molecule type" value="Genomic_DNA"/>
</dbReference>
<reference evidence="6 7" key="1">
    <citation type="submission" date="2021-03" db="EMBL/GenBank/DDBJ databases">
        <title>Genomic Encyclopedia of Type Strains, Phase IV (KMG-IV): sequencing the most valuable type-strain genomes for metagenomic binning, comparative biology and taxonomic classification.</title>
        <authorList>
            <person name="Goeker M."/>
        </authorList>
    </citation>
    <scope>NUCLEOTIDE SEQUENCE [LARGE SCALE GENOMIC DNA]</scope>
    <source>
        <strain evidence="6 7">DSM 14349</strain>
    </source>
</reference>